<feature type="transmembrane region" description="Helical" evidence="7">
    <location>
        <begin position="274"/>
        <end position="295"/>
    </location>
</feature>
<dbReference type="InterPro" id="IPR011701">
    <property type="entry name" value="MFS"/>
</dbReference>
<feature type="transmembrane region" description="Helical" evidence="7">
    <location>
        <begin position="395"/>
        <end position="417"/>
    </location>
</feature>
<comment type="caution">
    <text evidence="9">The sequence shown here is derived from an EMBL/GenBank/DDBJ whole genome shotgun (WGS) entry which is preliminary data.</text>
</comment>
<accession>A0A9P4K176</accession>
<comment type="similarity">
    <text evidence="2">Belongs to the major facilitator superfamily.</text>
</comment>
<keyword evidence="3" id="KW-0813">Transport</keyword>
<keyword evidence="4 7" id="KW-0812">Transmembrane</keyword>
<dbReference type="Pfam" id="PF07690">
    <property type="entry name" value="MFS_1"/>
    <property type="match status" value="1"/>
</dbReference>
<dbReference type="InterPro" id="IPR051788">
    <property type="entry name" value="MFS_Transporter"/>
</dbReference>
<keyword evidence="6 7" id="KW-0472">Membrane</keyword>
<evidence type="ECO:0000256" key="4">
    <source>
        <dbReference type="ARBA" id="ARBA00022692"/>
    </source>
</evidence>
<evidence type="ECO:0000256" key="6">
    <source>
        <dbReference type="ARBA" id="ARBA00023136"/>
    </source>
</evidence>
<name>A0A9P4K176_9PLEO</name>
<dbReference type="PROSITE" id="PS50850">
    <property type="entry name" value="MFS"/>
    <property type="match status" value="1"/>
</dbReference>
<dbReference type="FunFam" id="1.20.1250.20:FF:000286">
    <property type="entry name" value="MFS efflux transporter"/>
    <property type="match status" value="1"/>
</dbReference>
<dbReference type="InterPro" id="IPR036259">
    <property type="entry name" value="MFS_trans_sf"/>
</dbReference>
<organism evidence="9 10">
    <name type="scientific">Lojkania enalia</name>
    <dbReference type="NCBI Taxonomy" id="147567"/>
    <lineage>
        <taxon>Eukaryota</taxon>
        <taxon>Fungi</taxon>
        <taxon>Dikarya</taxon>
        <taxon>Ascomycota</taxon>
        <taxon>Pezizomycotina</taxon>
        <taxon>Dothideomycetes</taxon>
        <taxon>Pleosporomycetidae</taxon>
        <taxon>Pleosporales</taxon>
        <taxon>Pleosporales incertae sedis</taxon>
        <taxon>Lojkania</taxon>
    </lineage>
</organism>
<feature type="transmembrane region" description="Helical" evidence="7">
    <location>
        <begin position="331"/>
        <end position="353"/>
    </location>
</feature>
<feature type="transmembrane region" description="Helical" evidence="7">
    <location>
        <begin position="157"/>
        <end position="180"/>
    </location>
</feature>
<evidence type="ECO:0000256" key="5">
    <source>
        <dbReference type="ARBA" id="ARBA00022989"/>
    </source>
</evidence>
<proteinExistence type="inferred from homology"/>
<dbReference type="PANTHER" id="PTHR23514">
    <property type="entry name" value="BYPASS OF STOP CODON PROTEIN 6"/>
    <property type="match status" value="1"/>
</dbReference>
<dbReference type="Proteomes" id="UP000800093">
    <property type="component" value="Unassembled WGS sequence"/>
</dbReference>
<keyword evidence="5 7" id="KW-1133">Transmembrane helix</keyword>
<feature type="transmembrane region" description="Helical" evidence="7">
    <location>
        <begin position="31"/>
        <end position="56"/>
    </location>
</feature>
<evidence type="ECO:0000256" key="7">
    <source>
        <dbReference type="SAM" id="Phobius"/>
    </source>
</evidence>
<dbReference type="GO" id="GO:0022857">
    <property type="term" value="F:transmembrane transporter activity"/>
    <property type="evidence" value="ECO:0007669"/>
    <property type="project" value="InterPro"/>
</dbReference>
<feature type="transmembrane region" description="Helical" evidence="7">
    <location>
        <begin position="307"/>
        <end position="325"/>
    </location>
</feature>
<evidence type="ECO:0000256" key="2">
    <source>
        <dbReference type="ARBA" id="ARBA00008335"/>
    </source>
</evidence>
<dbReference type="SUPFAM" id="SSF103473">
    <property type="entry name" value="MFS general substrate transporter"/>
    <property type="match status" value="1"/>
</dbReference>
<keyword evidence="10" id="KW-1185">Reference proteome</keyword>
<sequence>MESQLPSDEASPLLDTSAIDARDAFHRSNHLVWRIAAAMYSFVVLGFFTSSVGVMLRPISQHYSLNDLKVSLIFVVGPAGYVIAAQSSNAIHGGWGQRGIAFLAPILHILSAGVIAVHPPFGIVLVAFAAQYMGTGLLDGSWCAWAGSMSNANTISGFLHGSFSVGAAAGPFLASIIMSVGHKPWFYWYFVLIAASVMELIILLSAFRHQNAARYRRGKPVDRASTRSNSNTRAIFNHLGTWLCALYFLAYVGTETAISGWVVSFMVRSRNATPYLASLASSGFWAGMALGRFALGAVTDRLGVGRATIIYFICTIFTQVLFSIVRLPVASIAFMAMVGFFMGPMFPSGVVVLTRLIPKELHIPAVSFVASVGQVGAALLPFGIGAVIQGLGISIFRYAIIVLSTIALLVWIAFSYLRIITNNFA</sequence>
<evidence type="ECO:0000256" key="1">
    <source>
        <dbReference type="ARBA" id="ARBA00004127"/>
    </source>
</evidence>
<evidence type="ECO:0000256" key="3">
    <source>
        <dbReference type="ARBA" id="ARBA00022448"/>
    </source>
</evidence>
<evidence type="ECO:0000313" key="10">
    <source>
        <dbReference type="Proteomes" id="UP000800093"/>
    </source>
</evidence>
<dbReference type="PANTHER" id="PTHR23514:SF3">
    <property type="entry name" value="BYPASS OF STOP CODON PROTEIN 6"/>
    <property type="match status" value="1"/>
</dbReference>
<dbReference type="GO" id="GO:0012505">
    <property type="term" value="C:endomembrane system"/>
    <property type="evidence" value="ECO:0007669"/>
    <property type="project" value="UniProtKB-SubCell"/>
</dbReference>
<dbReference type="GO" id="GO:0016020">
    <property type="term" value="C:membrane"/>
    <property type="evidence" value="ECO:0007669"/>
    <property type="project" value="TreeGrafter"/>
</dbReference>
<dbReference type="EMBL" id="ML986684">
    <property type="protein sequence ID" value="KAF2260288.1"/>
    <property type="molecule type" value="Genomic_DNA"/>
</dbReference>
<gene>
    <name evidence="9" type="ORF">CC78DRAFT_501819</name>
</gene>
<dbReference type="Gene3D" id="1.20.1250.20">
    <property type="entry name" value="MFS general substrate transporter like domains"/>
    <property type="match status" value="2"/>
</dbReference>
<feature type="transmembrane region" description="Helical" evidence="7">
    <location>
        <begin position="235"/>
        <end position="254"/>
    </location>
</feature>
<feature type="transmembrane region" description="Helical" evidence="7">
    <location>
        <begin position="186"/>
        <end position="207"/>
    </location>
</feature>
<feature type="transmembrane region" description="Helical" evidence="7">
    <location>
        <begin position="68"/>
        <end position="87"/>
    </location>
</feature>
<protein>
    <submittedName>
        <fullName evidence="9">MFS transporter-like protein</fullName>
    </submittedName>
</protein>
<feature type="transmembrane region" description="Helical" evidence="7">
    <location>
        <begin position="365"/>
        <end position="389"/>
    </location>
</feature>
<dbReference type="OrthoDB" id="413079at2759"/>
<feature type="domain" description="Major facilitator superfamily (MFS) profile" evidence="8">
    <location>
        <begin position="34"/>
        <end position="422"/>
    </location>
</feature>
<evidence type="ECO:0000259" key="8">
    <source>
        <dbReference type="PROSITE" id="PS50850"/>
    </source>
</evidence>
<dbReference type="AlphaFoldDB" id="A0A9P4K176"/>
<dbReference type="InterPro" id="IPR020846">
    <property type="entry name" value="MFS_dom"/>
</dbReference>
<reference evidence="10" key="1">
    <citation type="journal article" date="2020" name="Stud. Mycol.">
        <title>101 Dothideomycetes genomes: A test case for predicting lifestyles and emergence of pathogens.</title>
        <authorList>
            <person name="Haridas S."/>
            <person name="Albert R."/>
            <person name="Binder M."/>
            <person name="Bloem J."/>
            <person name="LaButti K."/>
            <person name="Salamov A."/>
            <person name="Andreopoulos B."/>
            <person name="Baker S."/>
            <person name="Barry K."/>
            <person name="Bills G."/>
            <person name="Bluhm B."/>
            <person name="Cannon C."/>
            <person name="Castanera R."/>
            <person name="Culley D."/>
            <person name="Daum C."/>
            <person name="Ezra D."/>
            <person name="Gonzalez J."/>
            <person name="Henrissat B."/>
            <person name="Kuo A."/>
            <person name="Liang C."/>
            <person name="Lipzen A."/>
            <person name="Lutzoni F."/>
            <person name="Magnuson J."/>
            <person name="Mondo S."/>
            <person name="Nolan M."/>
            <person name="Ohm R."/>
            <person name="Pangilinan J."/>
            <person name="Park H.-J."/>
            <person name="Ramirez L."/>
            <person name="Alfaro M."/>
            <person name="Sun H."/>
            <person name="Tritt A."/>
            <person name="Yoshinaga Y."/>
            <person name="Zwiers L.-H."/>
            <person name="Turgeon B."/>
            <person name="Goodwin S."/>
            <person name="Spatafora J."/>
            <person name="Crous P."/>
            <person name="Grigoriev I."/>
        </authorList>
    </citation>
    <scope>NUCLEOTIDE SEQUENCE [LARGE SCALE GENOMIC DNA]</scope>
    <source>
        <strain evidence="10">CBS 304.66</strain>
    </source>
</reference>
<comment type="subcellular location">
    <subcellularLocation>
        <location evidence="1">Endomembrane system</location>
        <topology evidence="1">Multi-pass membrane protein</topology>
    </subcellularLocation>
</comment>
<evidence type="ECO:0000313" key="9">
    <source>
        <dbReference type="EMBL" id="KAF2260288.1"/>
    </source>
</evidence>